<evidence type="ECO:0000313" key="10">
    <source>
        <dbReference type="EMBL" id="MDJ1158906.1"/>
    </source>
</evidence>
<dbReference type="Pfam" id="PF01515">
    <property type="entry name" value="PTA_PTB"/>
    <property type="match status" value="1"/>
</dbReference>
<dbReference type="InterPro" id="IPR051674">
    <property type="entry name" value="Malate_Decarboxylase"/>
</dbReference>
<dbReference type="PANTHER" id="PTHR43237:SF4">
    <property type="entry name" value="NADP-DEPENDENT MALIC ENZYME"/>
    <property type="match status" value="1"/>
</dbReference>
<evidence type="ECO:0000313" key="11">
    <source>
        <dbReference type="Proteomes" id="UP001321492"/>
    </source>
</evidence>
<keyword evidence="5" id="KW-0479">Metal-binding</keyword>
<dbReference type="Gene3D" id="3.40.50.10380">
    <property type="entry name" value="Malic enzyme, N-terminal domain"/>
    <property type="match status" value="1"/>
</dbReference>
<evidence type="ECO:0000256" key="2">
    <source>
        <dbReference type="ARBA" id="ARBA00001946"/>
    </source>
</evidence>
<evidence type="ECO:0000256" key="6">
    <source>
        <dbReference type="ARBA" id="ARBA00023002"/>
    </source>
</evidence>
<dbReference type="SUPFAM" id="SSF51735">
    <property type="entry name" value="NAD(P)-binding Rossmann-fold domains"/>
    <property type="match status" value="1"/>
</dbReference>
<reference evidence="10 11" key="1">
    <citation type="submission" date="2023-05" db="EMBL/GenBank/DDBJ databases">
        <title>Chelatococcus sp. nov., a moderately thermophilic bacterium isolated from hot spring microbial mat.</title>
        <authorList>
            <person name="Hu C.-J."/>
            <person name="Li W.-J."/>
        </authorList>
    </citation>
    <scope>NUCLEOTIDE SEQUENCE [LARGE SCALE GENOMIC DNA]</scope>
    <source>
        <strain evidence="10 11">SYSU G07232</strain>
    </source>
</reference>
<dbReference type="Gene3D" id="3.40.50.720">
    <property type="entry name" value="NAD(P)-binding Rossmann-like Domain"/>
    <property type="match status" value="1"/>
</dbReference>
<dbReference type="InterPro" id="IPR042112">
    <property type="entry name" value="P_AcTrfase_dom2"/>
</dbReference>
<evidence type="ECO:0000256" key="5">
    <source>
        <dbReference type="ARBA" id="ARBA00022723"/>
    </source>
</evidence>
<dbReference type="PROSITE" id="PS00331">
    <property type="entry name" value="MALIC_ENZYMES"/>
    <property type="match status" value="1"/>
</dbReference>
<dbReference type="InterPro" id="IPR045213">
    <property type="entry name" value="Malic_NAD-bd_bact_type"/>
</dbReference>
<dbReference type="InterPro" id="IPR015884">
    <property type="entry name" value="Malic_enzyme_CS"/>
</dbReference>
<dbReference type="PANTHER" id="PTHR43237">
    <property type="entry name" value="NADP-DEPENDENT MALIC ENZYME"/>
    <property type="match status" value="1"/>
</dbReference>
<dbReference type="InterPro" id="IPR002505">
    <property type="entry name" value="PTA_PTB"/>
</dbReference>
<dbReference type="InterPro" id="IPR046346">
    <property type="entry name" value="Aminoacid_DH-like_N_sf"/>
</dbReference>
<dbReference type="InterPro" id="IPR036291">
    <property type="entry name" value="NAD(P)-bd_dom_sf"/>
</dbReference>
<dbReference type="Gene3D" id="3.40.50.10950">
    <property type="match status" value="1"/>
</dbReference>
<organism evidence="10 11">
    <name type="scientific">Chelatococcus albus</name>
    <dbReference type="NCBI Taxonomy" id="3047466"/>
    <lineage>
        <taxon>Bacteria</taxon>
        <taxon>Pseudomonadati</taxon>
        <taxon>Pseudomonadota</taxon>
        <taxon>Alphaproteobacteria</taxon>
        <taxon>Hyphomicrobiales</taxon>
        <taxon>Chelatococcaceae</taxon>
        <taxon>Chelatococcus</taxon>
    </lineage>
</organism>
<dbReference type="InterPro" id="IPR012302">
    <property type="entry name" value="Malic_NAD-bd"/>
</dbReference>
<dbReference type="InterPro" id="IPR012188">
    <property type="entry name" value="ME_PTA"/>
</dbReference>
<evidence type="ECO:0000259" key="9">
    <source>
        <dbReference type="SMART" id="SM01274"/>
    </source>
</evidence>
<evidence type="ECO:0000256" key="3">
    <source>
        <dbReference type="ARBA" id="ARBA00007686"/>
    </source>
</evidence>
<gene>
    <name evidence="10" type="ORF">QNA08_11735</name>
</gene>
<dbReference type="EMBL" id="JASJEV010000006">
    <property type="protein sequence ID" value="MDJ1158906.1"/>
    <property type="molecule type" value="Genomic_DNA"/>
</dbReference>
<dbReference type="InterPro" id="IPR037062">
    <property type="entry name" value="Malic_N_dom_sf"/>
</dbReference>
<comment type="cofactor">
    <cofactor evidence="2">
        <name>Mg(2+)</name>
        <dbReference type="ChEBI" id="CHEBI:18420"/>
    </cofactor>
</comment>
<dbReference type="Pfam" id="PF00390">
    <property type="entry name" value="malic"/>
    <property type="match status" value="1"/>
</dbReference>
<dbReference type="SUPFAM" id="SSF53659">
    <property type="entry name" value="Isocitrate/Isopropylmalate dehydrogenase-like"/>
    <property type="match status" value="1"/>
</dbReference>
<dbReference type="EC" id="1.1.1.40" evidence="10"/>
<protein>
    <submittedName>
        <fullName evidence="10">NADP-dependent malic enzyme</fullName>
        <ecNumber evidence="10">1.1.1.40</ecNumber>
    </submittedName>
</protein>
<comment type="caution">
    <text evidence="10">The sequence shown here is derived from an EMBL/GenBank/DDBJ whole genome shotgun (WGS) entry which is preliminary data.</text>
</comment>
<keyword evidence="6 10" id="KW-0560">Oxidoreductase</keyword>
<dbReference type="GO" id="GO:0004473">
    <property type="term" value="F:malate dehydrogenase (decarboxylating) (NADP+) activity"/>
    <property type="evidence" value="ECO:0007669"/>
    <property type="project" value="UniProtKB-EC"/>
</dbReference>
<feature type="domain" description="Malic enzyme N-terminal" evidence="9">
    <location>
        <begin position="26"/>
        <end position="159"/>
    </location>
</feature>
<sequence>MDTSKRRARPTFTDQEALQFHAQGKPGKLEIVPTKPMATQRDLSLAYSPGVAVPVKAIHEDPTRAFDYTARGNLVAVVSNGTAILGLGNLGALASKPVMEGKSVLFKRFADVDSIDLEVATEDADEFVNCVRYLGPSFGGINLEDIKAPECFIIEERLRELMDIPVFHDDQHGTAIIAAAGLVNALHLTGRDVTSTKLVINGAGAAGIACAELIKAMGFAPDNVILCDTKGAVYKGRIEGMNQWKSAHAADTEARTLADAVRGADVFFGLSAKGALTPEMVASMAPNPIIFAMANPDPEILPEEVAAVRDDAIMATGRSDYPNQVNNVLGFPYIFRGALDVRATTINMEMKIAAAKALAELAREDVPDEVAAAYQGARPRFGRDYIIPVPFDPRLIHVVPAAVAQAAMDTGVARRPIVDMRGYKAQLSARRDPVAGTLNRIFERVRRYPKRVVFAEGEEEQVIRAAASFVNQGLGTAILVGREDRVYETAELAGIDLEGKEGIEVHNARLSHRNATYAQFLYERLQRKGFLLRDCQRLINQDRNHFGAAMVALGDADAMVTGVTRNYSTALEDVRRVIDHKPGHRVIGVSIVLARGRTVLVADTAITEMPGAQDLAEIAVEAAGVAKRLGYEPRVAMLAFSNFGQPPGERSQRVQEAVRILDGRRCDFEYDGEMAADVALNRDHIAAYPFCRLTGPANVLIMPAFHSASISTKMLQELGGSTVIGPLIVGLDKPVQIVPLGAKDSDIVNMAALAAYNIGG</sequence>
<evidence type="ECO:0000256" key="4">
    <source>
        <dbReference type="ARBA" id="ARBA00008756"/>
    </source>
</evidence>
<evidence type="ECO:0000256" key="7">
    <source>
        <dbReference type="ARBA" id="ARBA00023268"/>
    </source>
</evidence>
<feature type="domain" description="Malic enzyme NAD-binding" evidence="8">
    <location>
        <begin position="171"/>
        <end position="408"/>
    </location>
</feature>
<dbReference type="Proteomes" id="UP001321492">
    <property type="component" value="Unassembled WGS sequence"/>
</dbReference>
<dbReference type="RefSeq" id="WP_283740896.1">
    <property type="nucleotide sequence ID" value="NZ_JASJEV010000006.1"/>
</dbReference>
<dbReference type="SMART" id="SM01274">
    <property type="entry name" value="malic"/>
    <property type="match status" value="1"/>
</dbReference>
<comment type="cofactor">
    <cofactor evidence="1">
        <name>Mn(2+)</name>
        <dbReference type="ChEBI" id="CHEBI:29035"/>
    </cofactor>
</comment>
<dbReference type="PIRSF" id="PIRSF036684">
    <property type="entry name" value="ME_PTA"/>
    <property type="match status" value="1"/>
</dbReference>
<proteinExistence type="inferred from homology"/>
<dbReference type="Gene3D" id="3.40.50.10750">
    <property type="entry name" value="Isocitrate/Isopropylmalate dehydrogenase-like"/>
    <property type="match status" value="1"/>
</dbReference>
<dbReference type="CDD" id="cd05311">
    <property type="entry name" value="NAD_bind_2_malic_enz"/>
    <property type="match status" value="1"/>
</dbReference>
<dbReference type="SUPFAM" id="SSF53223">
    <property type="entry name" value="Aminoacid dehydrogenase-like, N-terminal domain"/>
    <property type="match status" value="1"/>
</dbReference>
<comment type="similarity">
    <text evidence="3">In the N-terminal section; belongs to the malic enzymes family.</text>
</comment>
<keyword evidence="7" id="KW-0511">Multifunctional enzyme</keyword>
<evidence type="ECO:0000256" key="1">
    <source>
        <dbReference type="ARBA" id="ARBA00001936"/>
    </source>
</evidence>
<keyword evidence="11" id="KW-1185">Reference proteome</keyword>
<dbReference type="Pfam" id="PF03949">
    <property type="entry name" value="Malic_M"/>
    <property type="match status" value="1"/>
</dbReference>
<name>A0ABT7AJZ1_9HYPH</name>
<dbReference type="SMART" id="SM00919">
    <property type="entry name" value="Malic_M"/>
    <property type="match status" value="1"/>
</dbReference>
<dbReference type="InterPro" id="IPR012301">
    <property type="entry name" value="Malic_N_dom"/>
</dbReference>
<accession>A0ABT7AJZ1</accession>
<comment type="similarity">
    <text evidence="4">In the C-terminal section; belongs to the phosphate acetyltransferase and butyryltransferase family.</text>
</comment>
<dbReference type="InterPro" id="IPR042113">
    <property type="entry name" value="P_AcTrfase_dom1"/>
</dbReference>
<evidence type="ECO:0000259" key="8">
    <source>
        <dbReference type="SMART" id="SM00919"/>
    </source>
</evidence>